<evidence type="ECO:0000256" key="4">
    <source>
        <dbReference type="ARBA" id="ARBA00022679"/>
    </source>
</evidence>
<dbReference type="InterPro" id="IPR000836">
    <property type="entry name" value="PRTase_dom"/>
</dbReference>
<gene>
    <name evidence="6 8" type="primary">pyrE</name>
    <name evidence="8" type="ORF">IAA97_01300</name>
</gene>
<dbReference type="Proteomes" id="UP000823615">
    <property type="component" value="Unassembled WGS sequence"/>
</dbReference>
<comment type="catalytic activity">
    <reaction evidence="6">
        <text>orotidine 5'-phosphate + diphosphate = orotate + 5-phospho-alpha-D-ribose 1-diphosphate</text>
        <dbReference type="Rhea" id="RHEA:10380"/>
        <dbReference type="ChEBI" id="CHEBI:30839"/>
        <dbReference type="ChEBI" id="CHEBI:33019"/>
        <dbReference type="ChEBI" id="CHEBI:57538"/>
        <dbReference type="ChEBI" id="CHEBI:58017"/>
        <dbReference type="EC" id="2.4.2.10"/>
    </reaction>
</comment>
<sequence>MKKLDEITEYYGPILAKGAFELGAIKLSPSAPFTWASGYRMPIYNDNRMFLASPKYRALIRDAFADMLSASGEKCDNIAGTATAGIPHATSLADMLYKPLSYVRSSSKDHGLGHQIEGISKEGYGGQKVVLIEDLISTGSSSLKAVEAIRKANGDCTLCLAIFTYGLKASSDAFAALDPECVCHTILSYDTMIHAACETGYITADEADILQDWRTDPFGWGEKRGFPREVKE</sequence>
<feature type="binding site" description="in other chain" evidence="6">
    <location>
        <begin position="133"/>
        <end position="141"/>
    </location>
    <ligand>
        <name>5-phospho-alpha-D-ribose 1-diphosphate</name>
        <dbReference type="ChEBI" id="CHEBI:58017"/>
        <note>ligand shared between dimeric partners</note>
    </ligand>
</feature>
<proteinExistence type="inferred from homology"/>
<comment type="caution">
    <text evidence="6">Lacks conserved residue(s) required for the propagation of feature annotation.</text>
</comment>
<feature type="binding site" evidence="6">
    <location>
        <position position="137"/>
    </location>
    <ligand>
        <name>orotate</name>
        <dbReference type="ChEBI" id="CHEBI:30839"/>
    </ligand>
</feature>
<evidence type="ECO:0000256" key="1">
    <source>
        <dbReference type="ARBA" id="ARBA00004889"/>
    </source>
</evidence>
<dbReference type="GO" id="GO:0000287">
    <property type="term" value="F:magnesium ion binding"/>
    <property type="evidence" value="ECO:0007669"/>
    <property type="project" value="UniProtKB-UniRule"/>
</dbReference>
<dbReference type="EMBL" id="JADIMT010000022">
    <property type="protein sequence ID" value="MBO8435603.1"/>
    <property type="molecule type" value="Genomic_DNA"/>
</dbReference>
<dbReference type="Gene3D" id="3.40.50.2020">
    <property type="match status" value="1"/>
</dbReference>
<dbReference type="GO" id="GO:0004588">
    <property type="term" value="F:orotate phosphoribosyltransferase activity"/>
    <property type="evidence" value="ECO:0007669"/>
    <property type="project" value="UniProtKB-UniRule"/>
</dbReference>
<keyword evidence="4 6" id="KW-0808">Transferase</keyword>
<dbReference type="InterPro" id="IPR004467">
    <property type="entry name" value="Or_phspho_trans_dom"/>
</dbReference>
<reference evidence="8" key="2">
    <citation type="journal article" date="2021" name="PeerJ">
        <title>Extensive microbial diversity within the chicken gut microbiome revealed by metagenomics and culture.</title>
        <authorList>
            <person name="Gilroy R."/>
            <person name="Ravi A."/>
            <person name="Getino M."/>
            <person name="Pursley I."/>
            <person name="Horton D.L."/>
            <person name="Alikhan N.F."/>
            <person name="Baker D."/>
            <person name="Gharbi K."/>
            <person name="Hall N."/>
            <person name="Watson M."/>
            <person name="Adriaenssens E.M."/>
            <person name="Foster-Nyarko E."/>
            <person name="Jarju S."/>
            <person name="Secka A."/>
            <person name="Antonio M."/>
            <person name="Oren A."/>
            <person name="Chaudhuri R.R."/>
            <person name="La Ragione R."/>
            <person name="Hildebrand F."/>
            <person name="Pallen M.J."/>
        </authorList>
    </citation>
    <scope>NUCLEOTIDE SEQUENCE</scope>
    <source>
        <strain evidence="8">7293</strain>
    </source>
</reference>
<dbReference type="Pfam" id="PF00156">
    <property type="entry name" value="Pribosyltran"/>
    <property type="match status" value="1"/>
</dbReference>
<dbReference type="NCBIfam" id="TIGR00336">
    <property type="entry name" value="pyrE"/>
    <property type="match status" value="1"/>
</dbReference>
<evidence type="ECO:0000256" key="5">
    <source>
        <dbReference type="ARBA" id="ARBA00022975"/>
    </source>
</evidence>
<comment type="function">
    <text evidence="6">Catalyzes the transfer of a ribosyl phosphate group from 5-phosphoribose 1-diphosphate to orotate, leading to the formation of orotidine monophosphate (OMP).</text>
</comment>
<dbReference type="InterPro" id="IPR029057">
    <property type="entry name" value="PRTase-like"/>
</dbReference>
<feature type="binding site" evidence="6">
    <location>
        <position position="108"/>
    </location>
    <ligand>
        <name>5-phospho-alpha-D-ribose 1-diphosphate</name>
        <dbReference type="ChEBI" id="CHEBI:58017"/>
        <note>ligand shared between dimeric partners</note>
    </ligand>
</feature>
<evidence type="ECO:0000313" key="8">
    <source>
        <dbReference type="EMBL" id="MBO8435603.1"/>
    </source>
</evidence>
<reference evidence="8" key="1">
    <citation type="submission" date="2020-10" db="EMBL/GenBank/DDBJ databases">
        <authorList>
            <person name="Gilroy R."/>
        </authorList>
    </citation>
    <scope>NUCLEOTIDE SEQUENCE</scope>
    <source>
        <strain evidence="8">7293</strain>
    </source>
</reference>
<dbReference type="SUPFAM" id="SSF53271">
    <property type="entry name" value="PRTase-like"/>
    <property type="match status" value="1"/>
</dbReference>
<keyword evidence="5 6" id="KW-0665">Pyrimidine biosynthesis</keyword>
<evidence type="ECO:0000256" key="6">
    <source>
        <dbReference type="HAMAP-Rule" id="MF_01208"/>
    </source>
</evidence>
<keyword evidence="6" id="KW-0460">Magnesium</keyword>
<dbReference type="EC" id="2.4.2.10" evidence="2 6"/>
<comment type="subunit">
    <text evidence="6">Homodimer.</text>
</comment>
<name>A0A9D9DY33_9SPIO</name>
<comment type="pathway">
    <text evidence="1 6">Pyrimidine metabolism; UMP biosynthesis via de novo pathway; UMP from orotate: step 1/2.</text>
</comment>
<dbReference type="PANTHER" id="PTHR19278">
    <property type="entry name" value="OROTATE PHOSPHORIBOSYLTRANSFERASE"/>
    <property type="match status" value="1"/>
</dbReference>
<accession>A0A9D9DY33</accession>
<dbReference type="GO" id="GO:0019856">
    <property type="term" value="P:pyrimidine nucleobase biosynthetic process"/>
    <property type="evidence" value="ECO:0007669"/>
    <property type="project" value="TreeGrafter"/>
</dbReference>
<protein>
    <recommendedName>
        <fullName evidence="2 6">Orotate phosphoribosyltransferase</fullName>
        <shortName evidence="6">OPRT</shortName>
        <shortName evidence="6">OPRTase</shortName>
        <ecNumber evidence="2 6">2.4.2.10</ecNumber>
    </recommendedName>
</protein>
<dbReference type="InterPro" id="IPR023031">
    <property type="entry name" value="OPRT"/>
</dbReference>
<comment type="similarity">
    <text evidence="6">Belongs to the purine/pyrimidine phosphoribosyltransferase family. PyrE subfamily.</text>
</comment>
<dbReference type="CDD" id="cd06223">
    <property type="entry name" value="PRTases_typeI"/>
    <property type="match status" value="1"/>
</dbReference>
<keyword evidence="3 6" id="KW-0328">Glycosyltransferase</keyword>
<dbReference type="AlphaFoldDB" id="A0A9D9DY33"/>
<feature type="binding site" evidence="6">
    <location>
        <position position="104"/>
    </location>
    <ligand>
        <name>5-phospho-alpha-D-ribose 1-diphosphate</name>
        <dbReference type="ChEBI" id="CHEBI:58017"/>
        <note>ligand shared between dimeric partners</note>
    </ligand>
</feature>
<dbReference type="GO" id="GO:0044205">
    <property type="term" value="P:'de novo' UMP biosynthetic process"/>
    <property type="evidence" value="ECO:0007669"/>
    <property type="project" value="UniProtKB-UniRule"/>
</dbReference>
<organism evidence="8 9">
    <name type="scientific">Candidatus Ornithospirochaeta stercoripullorum</name>
    <dbReference type="NCBI Taxonomy" id="2840899"/>
    <lineage>
        <taxon>Bacteria</taxon>
        <taxon>Pseudomonadati</taxon>
        <taxon>Spirochaetota</taxon>
        <taxon>Spirochaetia</taxon>
        <taxon>Spirochaetales</taxon>
        <taxon>Spirochaetaceae</taxon>
        <taxon>Spirochaetaceae incertae sedis</taxon>
        <taxon>Candidatus Ornithospirochaeta</taxon>
    </lineage>
</organism>
<feature type="domain" description="Phosphoribosyltransferase" evidence="7">
    <location>
        <begin position="50"/>
        <end position="156"/>
    </location>
</feature>
<comment type="cofactor">
    <cofactor evidence="6">
        <name>Mg(2+)</name>
        <dbReference type="ChEBI" id="CHEBI:18420"/>
    </cofactor>
</comment>
<evidence type="ECO:0000256" key="2">
    <source>
        <dbReference type="ARBA" id="ARBA00011971"/>
    </source>
</evidence>
<dbReference type="PANTHER" id="PTHR19278:SF9">
    <property type="entry name" value="URIDINE 5'-MONOPHOSPHATE SYNTHASE"/>
    <property type="match status" value="1"/>
</dbReference>
<evidence type="ECO:0000259" key="7">
    <source>
        <dbReference type="Pfam" id="PF00156"/>
    </source>
</evidence>
<comment type="caution">
    <text evidence="8">The sequence shown here is derived from an EMBL/GenBank/DDBJ whole genome shotgun (WGS) entry which is preliminary data.</text>
</comment>
<dbReference type="HAMAP" id="MF_01208">
    <property type="entry name" value="PyrE"/>
    <property type="match status" value="1"/>
</dbReference>
<feature type="binding site" evidence="6">
    <location>
        <position position="110"/>
    </location>
    <ligand>
        <name>5-phospho-alpha-D-ribose 1-diphosphate</name>
        <dbReference type="ChEBI" id="CHEBI:58017"/>
        <note>ligand shared between dimeric partners</note>
    </ligand>
</feature>
<evidence type="ECO:0000256" key="3">
    <source>
        <dbReference type="ARBA" id="ARBA00022676"/>
    </source>
</evidence>
<evidence type="ECO:0000313" key="9">
    <source>
        <dbReference type="Proteomes" id="UP000823615"/>
    </source>
</evidence>